<proteinExistence type="inferred from homology"/>
<evidence type="ECO:0000256" key="1">
    <source>
        <dbReference type="ARBA" id="ARBA00004571"/>
    </source>
</evidence>
<dbReference type="Proteomes" id="UP000561459">
    <property type="component" value="Unassembled WGS sequence"/>
</dbReference>
<dbReference type="InterPro" id="IPR010105">
    <property type="entry name" value="TonB_sidphr_rcpt"/>
</dbReference>
<keyword evidence="5" id="KW-0410">Iron transport</keyword>
<evidence type="ECO:0000259" key="18">
    <source>
        <dbReference type="Pfam" id="PF07715"/>
    </source>
</evidence>
<evidence type="ECO:0000256" key="14">
    <source>
        <dbReference type="PROSITE-ProRule" id="PRU01360"/>
    </source>
</evidence>
<keyword evidence="7 16" id="KW-0732">Signal</keyword>
<dbReference type="InterPro" id="IPR039426">
    <property type="entry name" value="TonB-dep_rcpt-like"/>
</dbReference>
<feature type="chain" id="PRO_5030853776" evidence="16">
    <location>
        <begin position="25"/>
        <end position="706"/>
    </location>
</feature>
<dbReference type="SUPFAM" id="SSF56935">
    <property type="entry name" value="Porins"/>
    <property type="match status" value="1"/>
</dbReference>
<evidence type="ECO:0000313" key="20">
    <source>
        <dbReference type="Proteomes" id="UP000561459"/>
    </source>
</evidence>
<organism evidence="19 20">
    <name type="scientific">Novosphingobium fluoreni</name>
    <dbReference type="NCBI Taxonomy" id="1391222"/>
    <lineage>
        <taxon>Bacteria</taxon>
        <taxon>Pseudomonadati</taxon>
        <taxon>Pseudomonadota</taxon>
        <taxon>Alphaproteobacteria</taxon>
        <taxon>Sphingomonadales</taxon>
        <taxon>Sphingomonadaceae</taxon>
        <taxon>Novosphingobium</taxon>
    </lineage>
</organism>
<keyword evidence="4 14" id="KW-1134">Transmembrane beta strand</keyword>
<dbReference type="Gene3D" id="2.170.130.10">
    <property type="entry name" value="TonB-dependent receptor, plug domain"/>
    <property type="match status" value="1"/>
</dbReference>
<evidence type="ECO:0000256" key="5">
    <source>
        <dbReference type="ARBA" id="ARBA00022496"/>
    </source>
</evidence>
<dbReference type="NCBIfam" id="TIGR01783">
    <property type="entry name" value="TonB-siderophor"/>
    <property type="match status" value="1"/>
</dbReference>
<evidence type="ECO:0000256" key="15">
    <source>
        <dbReference type="RuleBase" id="RU003357"/>
    </source>
</evidence>
<keyword evidence="3 14" id="KW-0813">Transport</keyword>
<keyword evidence="8" id="KW-0408">Iron</keyword>
<reference evidence="19 20" key="1">
    <citation type="submission" date="2020-08" db="EMBL/GenBank/DDBJ databases">
        <title>Genomic Encyclopedia of Type Strains, Phase IV (KMG-IV): sequencing the most valuable type-strain genomes for metagenomic binning, comparative biology and taxonomic classification.</title>
        <authorList>
            <person name="Goeker M."/>
        </authorList>
    </citation>
    <scope>NUCLEOTIDE SEQUENCE [LARGE SCALE GENOMIC DNA]</scope>
    <source>
        <strain evidence="19 20">DSM 27568</strain>
    </source>
</reference>
<comment type="caution">
    <text evidence="19">The sequence shown here is derived from an EMBL/GenBank/DDBJ whole genome shotgun (WGS) entry which is preliminary data.</text>
</comment>
<keyword evidence="12 19" id="KW-0675">Receptor</keyword>
<evidence type="ECO:0000256" key="7">
    <source>
        <dbReference type="ARBA" id="ARBA00022729"/>
    </source>
</evidence>
<comment type="similarity">
    <text evidence="2 14 15">Belongs to the TonB-dependent receptor family.</text>
</comment>
<dbReference type="PROSITE" id="PS52016">
    <property type="entry name" value="TONB_DEPENDENT_REC_3"/>
    <property type="match status" value="1"/>
</dbReference>
<dbReference type="AlphaFoldDB" id="A0A7W6FXF5"/>
<dbReference type="GO" id="GO:0015891">
    <property type="term" value="P:siderophore transport"/>
    <property type="evidence" value="ECO:0007669"/>
    <property type="project" value="InterPro"/>
</dbReference>
<evidence type="ECO:0000256" key="9">
    <source>
        <dbReference type="ARBA" id="ARBA00023065"/>
    </source>
</evidence>
<protein>
    <submittedName>
        <fullName evidence="19">Iron complex outermembrane receptor protein</fullName>
    </submittedName>
</protein>
<evidence type="ECO:0000256" key="3">
    <source>
        <dbReference type="ARBA" id="ARBA00022448"/>
    </source>
</evidence>
<evidence type="ECO:0000256" key="4">
    <source>
        <dbReference type="ARBA" id="ARBA00022452"/>
    </source>
</evidence>
<comment type="subcellular location">
    <subcellularLocation>
        <location evidence="1 14">Cell outer membrane</location>
        <topology evidence="1 14">Multi-pass membrane protein</topology>
    </subcellularLocation>
</comment>
<dbReference type="PANTHER" id="PTHR32552">
    <property type="entry name" value="FERRICHROME IRON RECEPTOR-RELATED"/>
    <property type="match status" value="1"/>
</dbReference>
<keyword evidence="11 14" id="KW-0472">Membrane</keyword>
<feature type="signal peptide" evidence="16">
    <location>
        <begin position="1"/>
        <end position="24"/>
    </location>
</feature>
<gene>
    <name evidence="19" type="ORF">GGR39_000791</name>
</gene>
<keyword evidence="6 14" id="KW-0812">Transmembrane</keyword>
<dbReference type="Pfam" id="PF00593">
    <property type="entry name" value="TonB_dep_Rec_b-barrel"/>
    <property type="match status" value="1"/>
</dbReference>
<dbReference type="InterPro" id="IPR000531">
    <property type="entry name" value="Beta-barrel_TonB"/>
</dbReference>
<dbReference type="GO" id="GO:0015344">
    <property type="term" value="F:siderophore uptake transmembrane transporter activity"/>
    <property type="evidence" value="ECO:0007669"/>
    <property type="project" value="TreeGrafter"/>
</dbReference>
<dbReference type="InterPro" id="IPR037066">
    <property type="entry name" value="Plug_dom_sf"/>
</dbReference>
<dbReference type="EMBL" id="JACIDY010000002">
    <property type="protein sequence ID" value="MBB3939151.1"/>
    <property type="molecule type" value="Genomic_DNA"/>
</dbReference>
<evidence type="ECO:0000256" key="11">
    <source>
        <dbReference type="ARBA" id="ARBA00023136"/>
    </source>
</evidence>
<evidence type="ECO:0000256" key="10">
    <source>
        <dbReference type="ARBA" id="ARBA00023077"/>
    </source>
</evidence>
<dbReference type="GO" id="GO:0038023">
    <property type="term" value="F:signaling receptor activity"/>
    <property type="evidence" value="ECO:0007669"/>
    <property type="project" value="InterPro"/>
</dbReference>
<accession>A0A7W6FXF5</accession>
<dbReference type="Pfam" id="PF07715">
    <property type="entry name" value="Plug"/>
    <property type="match status" value="1"/>
</dbReference>
<keyword evidence="9" id="KW-0406">Ion transport</keyword>
<keyword evidence="13 14" id="KW-0998">Cell outer membrane</keyword>
<feature type="domain" description="TonB-dependent receptor-like beta-barrel" evidence="17">
    <location>
        <begin position="241"/>
        <end position="674"/>
    </location>
</feature>
<dbReference type="GO" id="GO:0009279">
    <property type="term" value="C:cell outer membrane"/>
    <property type="evidence" value="ECO:0007669"/>
    <property type="project" value="UniProtKB-SubCell"/>
</dbReference>
<evidence type="ECO:0000256" key="6">
    <source>
        <dbReference type="ARBA" id="ARBA00022692"/>
    </source>
</evidence>
<dbReference type="RefSeq" id="WP_183615986.1">
    <property type="nucleotide sequence ID" value="NZ_JACIDY010000002.1"/>
</dbReference>
<evidence type="ECO:0000256" key="12">
    <source>
        <dbReference type="ARBA" id="ARBA00023170"/>
    </source>
</evidence>
<evidence type="ECO:0000256" key="13">
    <source>
        <dbReference type="ARBA" id="ARBA00023237"/>
    </source>
</evidence>
<evidence type="ECO:0000313" key="19">
    <source>
        <dbReference type="EMBL" id="MBB3939151.1"/>
    </source>
</evidence>
<name>A0A7W6FXF5_9SPHN</name>
<dbReference type="InterPro" id="IPR012910">
    <property type="entry name" value="Plug_dom"/>
</dbReference>
<dbReference type="InterPro" id="IPR036942">
    <property type="entry name" value="Beta-barrel_TonB_sf"/>
</dbReference>
<keyword evidence="10 15" id="KW-0798">TonB box</keyword>
<evidence type="ECO:0000256" key="16">
    <source>
        <dbReference type="SAM" id="SignalP"/>
    </source>
</evidence>
<evidence type="ECO:0000256" key="2">
    <source>
        <dbReference type="ARBA" id="ARBA00009810"/>
    </source>
</evidence>
<dbReference type="PANTHER" id="PTHR32552:SF68">
    <property type="entry name" value="FERRICHROME OUTER MEMBRANE TRANSPORTER_PHAGE RECEPTOR"/>
    <property type="match status" value="1"/>
</dbReference>
<sequence>MRLGLQAAFATGLTLASGTNPAFARDANEPTDEIIVNGRAQRLYRVDTTTVGKVAEDPLNIPQALQVINAELFRDQGARDATDLYRNISGVSFFSYAGVTFRGFRQDQSFYDGQRGNPFIGFSVPQLFNISRVEVLKGPAGLFFGPGSPGGIINYVSKVPEDRSSLRLVGTLGNYNRAGMSAEATGPVDADGVVTYRVGGFYESMAPYRTNTKSKSLIGDGGLSIKTNPGGKLTLQATIYDNDLPGNRLRGVLTDDAGNFLTDIRWNANEPTDFLRLESKAIQARYATTIGEAVTFDAGARYFKSKETQQYHEPRGLVAGNPDLVAREFRDQIRDVDGLSFMANLSAKVGLFGMEHKFQAGGDWYDETNVLDSRILRAGVTPLSLSNPVYVTSARDVARAADLPFTTTDTRTKRNGAYLQDQITLTKALLLVGGVRYDKFDDGVTTSTGGRVGAQSSYSDSDVTYRAGAVFKPRPDASLYVSWSGSFEPQAAASQSTDVGGPFAPVTGKQIETGIKSNLFAGRLQANLAVYRIVRRNILQADVTLPPVNGQDQLRPIGEVTSKGLELDLATDITPDWLLLANYAYNDTKITDTVAGQAVTNAVGNRFANAPKHKVGFWTRYQFPATGTAIGFGGEHVSRRISLSGQQVKPYTIFDASLTKGLGFAELLLRVDNIFDKVYAASGFSAQSGHFPGEPRTFLAELRFGF</sequence>
<evidence type="ECO:0000256" key="8">
    <source>
        <dbReference type="ARBA" id="ARBA00023004"/>
    </source>
</evidence>
<dbReference type="Gene3D" id="2.40.170.20">
    <property type="entry name" value="TonB-dependent receptor, beta-barrel domain"/>
    <property type="match status" value="1"/>
</dbReference>
<keyword evidence="20" id="KW-1185">Reference proteome</keyword>
<feature type="domain" description="TonB-dependent receptor plug" evidence="18">
    <location>
        <begin position="59"/>
        <end position="152"/>
    </location>
</feature>
<evidence type="ECO:0000259" key="17">
    <source>
        <dbReference type="Pfam" id="PF00593"/>
    </source>
</evidence>
<dbReference type="CDD" id="cd01347">
    <property type="entry name" value="ligand_gated_channel"/>
    <property type="match status" value="1"/>
</dbReference>